<dbReference type="InterPro" id="IPR050950">
    <property type="entry name" value="HTH-type_LysR_regulators"/>
</dbReference>
<dbReference type="Gene3D" id="1.10.10.10">
    <property type="entry name" value="Winged helix-like DNA-binding domain superfamily/Winged helix DNA-binding domain"/>
    <property type="match status" value="1"/>
</dbReference>
<keyword evidence="2" id="KW-0805">Transcription regulation</keyword>
<dbReference type="FunFam" id="1.10.10.10:FF:000001">
    <property type="entry name" value="LysR family transcriptional regulator"/>
    <property type="match status" value="1"/>
</dbReference>
<dbReference type="GO" id="GO:0005829">
    <property type="term" value="C:cytosol"/>
    <property type="evidence" value="ECO:0007669"/>
    <property type="project" value="TreeGrafter"/>
</dbReference>
<dbReference type="PANTHER" id="PTHR30419:SF8">
    <property type="entry name" value="NITROGEN ASSIMILATION TRANSCRIPTIONAL ACTIVATOR-RELATED"/>
    <property type="match status" value="1"/>
</dbReference>
<keyword evidence="3" id="KW-0238">DNA-binding</keyword>
<dbReference type="Pfam" id="PF03466">
    <property type="entry name" value="LysR_substrate"/>
    <property type="match status" value="1"/>
</dbReference>
<dbReference type="EMBL" id="LZRT01000135">
    <property type="protein sequence ID" value="OUM84284.1"/>
    <property type="molecule type" value="Genomic_DNA"/>
</dbReference>
<comment type="caution">
    <text evidence="6">The sequence shown here is derived from an EMBL/GenBank/DDBJ whole genome shotgun (WGS) entry which is preliminary data.</text>
</comment>
<dbReference type="InterPro" id="IPR036388">
    <property type="entry name" value="WH-like_DNA-bd_sf"/>
</dbReference>
<dbReference type="GO" id="GO:0003677">
    <property type="term" value="F:DNA binding"/>
    <property type="evidence" value="ECO:0007669"/>
    <property type="project" value="UniProtKB-KW"/>
</dbReference>
<evidence type="ECO:0000313" key="6">
    <source>
        <dbReference type="EMBL" id="OUM84284.1"/>
    </source>
</evidence>
<dbReference type="GO" id="GO:0003700">
    <property type="term" value="F:DNA-binding transcription factor activity"/>
    <property type="evidence" value="ECO:0007669"/>
    <property type="project" value="InterPro"/>
</dbReference>
<name>A0A1Y3PAP0_9BACI</name>
<reference evidence="7" key="1">
    <citation type="submission" date="2016-06" db="EMBL/GenBank/DDBJ databases">
        <authorList>
            <person name="Nascimento L."/>
            <person name="Pereira R.V."/>
            <person name="Martins L.F."/>
            <person name="Quaggio R.B."/>
            <person name="Silva A.M."/>
            <person name="Setubal J.C."/>
        </authorList>
    </citation>
    <scope>NUCLEOTIDE SEQUENCE [LARGE SCALE GENOMIC DNA]</scope>
</reference>
<dbReference type="AlphaFoldDB" id="A0A1Y3PAP0"/>
<dbReference type="PANTHER" id="PTHR30419">
    <property type="entry name" value="HTH-TYPE TRANSCRIPTIONAL REGULATOR YBHD"/>
    <property type="match status" value="1"/>
</dbReference>
<evidence type="ECO:0000256" key="2">
    <source>
        <dbReference type="ARBA" id="ARBA00023015"/>
    </source>
</evidence>
<organism evidence="6 7">
    <name type="scientific">Bacillus thermozeamaize</name>
    <dbReference type="NCBI Taxonomy" id="230954"/>
    <lineage>
        <taxon>Bacteria</taxon>
        <taxon>Bacillati</taxon>
        <taxon>Bacillota</taxon>
        <taxon>Bacilli</taxon>
        <taxon>Bacillales</taxon>
        <taxon>Bacillaceae</taxon>
        <taxon>Bacillus</taxon>
    </lineage>
</organism>
<evidence type="ECO:0000256" key="3">
    <source>
        <dbReference type="ARBA" id="ARBA00023125"/>
    </source>
</evidence>
<dbReference type="InterPro" id="IPR000847">
    <property type="entry name" value="LysR_HTH_N"/>
</dbReference>
<dbReference type="SUPFAM" id="SSF53850">
    <property type="entry name" value="Periplasmic binding protein-like II"/>
    <property type="match status" value="1"/>
</dbReference>
<gene>
    <name evidence="6" type="ORF">BAA01_03490</name>
</gene>
<accession>A0A1Y3PAP0</accession>
<evidence type="ECO:0000256" key="1">
    <source>
        <dbReference type="ARBA" id="ARBA00009437"/>
    </source>
</evidence>
<evidence type="ECO:0000313" key="7">
    <source>
        <dbReference type="Proteomes" id="UP000196475"/>
    </source>
</evidence>
<dbReference type="SUPFAM" id="SSF46785">
    <property type="entry name" value="Winged helix' DNA-binding domain"/>
    <property type="match status" value="1"/>
</dbReference>
<dbReference type="Gene3D" id="3.40.190.10">
    <property type="entry name" value="Periplasmic binding protein-like II"/>
    <property type="match status" value="1"/>
</dbReference>
<keyword evidence="4" id="KW-0804">Transcription</keyword>
<protein>
    <recommendedName>
        <fullName evidence="5">HTH lysR-type domain-containing protein</fullName>
    </recommendedName>
</protein>
<feature type="domain" description="HTH lysR-type" evidence="5">
    <location>
        <begin position="1"/>
        <end position="58"/>
    </location>
</feature>
<dbReference type="InterPro" id="IPR005119">
    <property type="entry name" value="LysR_subst-bd"/>
</dbReference>
<dbReference type="Pfam" id="PF00126">
    <property type="entry name" value="HTH_1"/>
    <property type="match status" value="1"/>
</dbReference>
<dbReference type="InterPro" id="IPR036390">
    <property type="entry name" value="WH_DNA-bd_sf"/>
</dbReference>
<evidence type="ECO:0000256" key="4">
    <source>
        <dbReference type="ARBA" id="ARBA00023163"/>
    </source>
</evidence>
<dbReference type="PROSITE" id="PS50931">
    <property type="entry name" value="HTH_LYSR"/>
    <property type="match status" value="1"/>
</dbReference>
<sequence length="176" mass="19851">MKLEHLKYIVEINDSGSISTAAERMHVSQPAVSQSVKHLEDRLKVKIFKRSRNGAQPTEVGRSIIEKAREVLRKIDEIESIAQVQHAMLEGNLSLVAIPSMCMSLLPKTLSAFSTRFPKVKLEVIETGTLQAASYVEKEIVDFGIMSRREKTDFSDRFHPKFRKPIVSVKSRDVSA</sequence>
<comment type="similarity">
    <text evidence="1">Belongs to the LysR transcriptional regulatory family.</text>
</comment>
<dbReference type="Proteomes" id="UP000196475">
    <property type="component" value="Unassembled WGS sequence"/>
</dbReference>
<dbReference type="PRINTS" id="PR00039">
    <property type="entry name" value="HTHLYSR"/>
</dbReference>
<proteinExistence type="inferred from homology"/>
<evidence type="ECO:0000259" key="5">
    <source>
        <dbReference type="PROSITE" id="PS50931"/>
    </source>
</evidence>